<dbReference type="HOGENOM" id="CLU_1826027_0_0_1"/>
<evidence type="ECO:0000313" key="1">
    <source>
        <dbReference type="EMBL" id="KIK25801.1"/>
    </source>
</evidence>
<dbReference type="Proteomes" id="UP000054018">
    <property type="component" value="Unassembled WGS sequence"/>
</dbReference>
<reference evidence="1 2" key="1">
    <citation type="submission" date="2014-04" db="EMBL/GenBank/DDBJ databases">
        <authorList>
            <consortium name="DOE Joint Genome Institute"/>
            <person name="Kuo A."/>
            <person name="Kohler A."/>
            <person name="Costa M.D."/>
            <person name="Nagy L.G."/>
            <person name="Floudas D."/>
            <person name="Copeland A."/>
            <person name="Barry K.W."/>
            <person name="Cichocki N."/>
            <person name="Veneault-Fourrey C."/>
            <person name="LaButti K."/>
            <person name="Lindquist E.A."/>
            <person name="Lipzen A."/>
            <person name="Lundell T."/>
            <person name="Morin E."/>
            <person name="Murat C."/>
            <person name="Sun H."/>
            <person name="Tunlid A."/>
            <person name="Henrissat B."/>
            <person name="Grigoriev I.V."/>
            <person name="Hibbett D.S."/>
            <person name="Martin F."/>
            <person name="Nordberg H.P."/>
            <person name="Cantor M.N."/>
            <person name="Hua S.X."/>
        </authorList>
    </citation>
    <scope>NUCLEOTIDE SEQUENCE [LARGE SCALE GENOMIC DNA]</scope>
    <source>
        <strain evidence="1 2">441</strain>
    </source>
</reference>
<dbReference type="AlphaFoldDB" id="A0A0C9Z902"/>
<gene>
    <name evidence="1" type="ORF">PISMIDRAFT_324523</name>
</gene>
<reference evidence="2" key="2">
    <citation type="submission" date="2015-01" db="EMBL/GenBank/DDBJ databases">
        <title>Evolutionary Origins and Diversification of the Mycorrhizal Mutualists.</title>
        <authorList>
            <consortium name="DOE Joint Genome Institute"/>
            <consortium name="Mycorrhizal Genomics Consortium"/>
            <person name="Kohler A."/>
            <person name="Kuo A."/>
            <person name="Nagy L.G."/>
            <person name="Floudas D."/>
            <person name="Copeland A."/>
            <person name="Barry K.W."/>
            <person name="Cichocki N."/>
            <person name="Veneault-Fourrey C."/>
            <person name="LaButti K."/>
            <person name="Lindquist E.A."/>
            <person name="Lipzen A."/>
            <person name="Lundell T."/>
            <person name="Morin E."/>
            <person name="Murat C."/>
            <person name="Riley R."/>
            <person name="Ohm R."/>
            <person name="Sun H."/>
            <person name="Tunlid A."/>
            <person name="Henrissat B."/>
            <person name="Grigoriev I.V."/>
            <person name="Hibbett D.S."/>
            <person name="Martin F."/>
        </authorList>
    </citation>
    <scope>NUCLEOTIDE SEQUENCE [LARGE SCALE GENOMIC DNA]</scope>
    <source>
        <strain evidence="2">441</strain>
    </source>
</reference>
<evidence type="ECO:0000313" key="2">
    <source>
        <dbReference type="Proteomes" id="UP000054018"/>
    </source>
</evidence>
<accession>A0A0C9Z902</accession>
<protein>
    <submittedName>
        <fullName evidence="1">Uncharacterized protein</fullName>
    </submittedName>
</protein>
<name>A0A0C9Z902_9AGAM</name>
<sequence length="141" mass="15891">MMVMSVPGVEEGVQLTSLNKPYPVPTIWRSLSCPPRSSNVQSSNARYYGCKRLALVNNIAGCSQVATNGNGDPEPTALMKSVCLRCSRRSQEQGRISMVKYRNRREKKWTNPNHLEVSLFRFDTCCFGRVRWCSLGSSKLQ</sequence>
<keyword evidence="2" id="KW-1185">Reference proteome</keyword>
<dbReference type="EMBL" id="KN833705">
    <property type="protein sequence ID" value="KIK25801.1"/>
    <property type="molecule type" value="Genomic_DNA"/>
</dbReference>
<organism evidence="1 2">
    <name type="scientific">Pisolithus microcarpus 441</name>
    <dbReference type="NCBI Taxonomy" id="765257"/>
    <lineage>
        <taxon>Eukaryota</taxon>
        <taxon>Fungi</taxon>
        <taxon>Dikarya</taxon>
        <taxon>Basidiomycota</taxon>
        <taxon>Agaricomycotina</taxon>
        <taxon>Agaricomycetes</taxon>
        <taxon>Agaricomycetidae</taxon>
        <taxon>Boletales</taxon>
        <taxon>Sclerodermatineae</taxon>
        <taxon>Pisolithaceae</taxon>
        <taxon>Pisolithus</taxon>
    </lineage>
</organism>
<proteinExistence type="predicted"/>